<dbReference type="Proteomes" id="UP000324222">
    <property type="component" value="Unassembled WGS sequence"/>
</dbReference>
<protein>
    <submittedName>
        <fullName evidence="2">Uncharacterized protein</fullName>
    </submittedName>
</protein>
<proteinExistence type="predicted"/>
<evidence type="ECO:0000313" key="3">
    <source>
        <dbReference type="Proteomes" id="UP000324222"/>
    </source>
</evidence>
<sequence>MVLMTPSSIYRLRVCHNDILKRLLGVRRWFSSSETFVSNNIKCLDVVRRHSVSSLKLRAEQSWNTVVTTIRQSSAYTRGAMRQKWLHLLMAHHDDELSCMIHIDAAKLHFPYGSTCIWYVWVCVYVCVHLLVCTSFFFFSVCVSRYTGLSVMY</sequence>
<dbReference type="EMBL" id="VSRR010091835">
    <property type="protein sequence ID" value="MPC92589.1"/>
    <property type="molecule type" value="Genomic_DNA"/>
</dbReference>
<comment type="caution">
    <text evidence="2">The sequence shown here is derived from an EMBL/GenBank/DDBJ whole genome shotgun (WGS) entry which is preliminary data.</text>
</comment>
<keyword evidence="1" id="KW-0812">Transmembrane</keyword>
<keyword evidence="1" id="KW-1133">Transmembrane helix</keyword>
<gene>
    <name evidence="2" type="ORF">E2C01_087686</name>
</gene>
<organism evidence="2 3">
    <name type="scientific">Portunus trituberculatus</name>
    <name type="common">Swimming crab</name>
    <name type="synonym">Neptunus trituberculatus</name>
    <dbReference type="NCBI Taxonomy" id="210409"/>
    <lineage>
        <taxon>Eukaryota</taxon>
        <taxon>Metazoa</taxon>
        <taxon>Ecdysozoa</taxon>
        <taxon>Arthropoda</taxon>
        <taxon>Crustacea</taxon>
        <taxon>Multicrustacea</taxon>
        <taxon>Malacostraca</taxon>
        <taxon>Eumalacostraca</taxon>
        <taxon>Eucarida</taxon>
        <taxon>Decapoda</taxon>
        <taxon>Pleocyemata</taxon>
        <taxon>Brachyura</taxon>
        <taxon>Eubrachyura</taxon>
        <taxon>Portunoidea</taxon>
        <taxon>Portunidae</taxon>
        <taxon>Portuninae</taxon>
        <taxon>Portunus</taxon>
    </lineage>
</organism>
<keyword evidence="1" id="KW-0472">Membrane</keyword>
<feature type="transmembrane region" description="Helical" evidence="1">
    <location>
        <begin position="118"/>
        <end position="143"/>
    </location>
</feature>
<reference evidence="2 3" key="1">
    <citation type="submission" date="2019-05" db="EMBL/GenBank/DDBJ databases">
        <title>Another draft genome of Portunus trituberculatus and its Hox gene families provides insights of decapod evolution.</title>
        <authorList>
            <person name="Jeong J.-H."/>
            <person name="Song I."/>
            <person name="Kim S."/>
            <person name="Choi T."/>
            <person name="Kim D."/>
            <person name="Ryu S."/>
            <person name="Kim W."/>
        </authorList>
    </citation>
    <scope>NUCLEOTIDE SEQUENCE [LARGE SCALE GENOMIC DNA]</scope>
    <source>
        <tissue evidence="2">Muscle</tissue>
    </source>
</reference>
<dbReference type="AlphaFoldDB" id="A0A5B7JCB2"/>
<evidence type="ECO:0000256" key="1">
    <source>
        <dbReference type="SAM" id="Phobius"/>
    </source>
</evidence>
<evidence type="ECO:0000313" key="2">
    <source>
        <dbReference type="EMBL" id="MPC92589.1"/>
    </source>
</evidence>
<keyword evidence="3" id="KW-1185">Reference proteome</keyword>
<name>A0A5B7JCB2_PORTR</name>
<accession>A0A5B7JCB2</accession>